<dbReference type="EMBL" id="JACVVK020000087">
    <property type="protein sequence ID" value="KAK7494028.1"/>
    <property type="molecule type" value="Genomic_DNA"/>
</dbReference>
<evidence type="ECO:0000313" key="1">
    <source>
        <dbReference type="EMBL" id="KAK7494028.1"/>
    </source>
</evidence>
<organism evidence="1 2">
    <name type="scientific">Batillaria attramentaria</name>
    <dbReference type="NCBI Taxonomy" id="370345"/>
    <lineage>
        <taxon>Eukaryota</taxon>
        <taxon>Metazoa</taxon>
        <taxon>Spiralia</taxon>
        <taxon>Lophotrochozoa</taxon>
        <taxon>Mollusca</taxon>
        <taxon>Gastropoda</taxon>
        <taxon>Caenogastropoda</taxon>
        <taxon>Sorbeoconcha</taxon>
        <taxon>Cerithioidea</taxon>
        <taxon>Batillariidae</taxon>
        <taxon>Batillaria</taxon>
    </lineage>
</organism>
<dbReference type="AlphaFoldDB" id="A0ABD0L491"/>
<gene>
    <name evidence="1" type="ORF">BaRGS_00014686</name>
</gene>
<sequence>MKIAEKARSVSSPVSDLGVKAMRNVTRKRERIQACTRPRSHGWTLGLRSIFTAQSRHAQSYSDGTREKRITRCQVSETISSRKPARFLKFDTYHTGQEERTRTATNDKVK</sequence>
<comment type="caution">
    <text evidence="1">The sequence shown here is derived from an EMBL/GenBank/DDBJ whole genome shotgun (WGS) entry which is preliminary data.</text>
</comment>
<reference evidence="1 2" key="1">
    <citation type="journal article" date="2023" name="Sci. Data">
        <title>Genome assembly of the Korean intertidal mud-creeper Batillaria attramentaria.</title>
        <authorList>
            <person name="Patra A.K."/>
            <person name="Ho P.T."/>
            <person name="Jun S."/>
            <person name="Lee S.J."/>
            <person name="Kim Y."/>
            <person name="Won Y.J."/>
        </authorList>
    </citation>
    <scope>NUCLEOTIDE SEQUENCE [LARGE SCALE GENOMIC DNA]</scope>
    <source>
        <strain evidence="1">Wonlab-2016</strain>
    </source>
</reference>
<proteinExistence type="predicted"/>
<name>A0ABD0L491_9CAEN</name>
<keyword evidence="2" id="KW-1185">Reference proteome</keyword>
<dbReference type="Proteomes" id="UP001519460">
    <property type="component" value="Unassembled WGS sequence"/>
</dbReference>
<evidence type="ECO:0000313" key="2">
    <source>
        <dbReference type="Proteomes" id="UP001519460"/>
    </source>
</evidence>
<protein>
    <submittedName>
        <fullName evidence="1">Uncharacterized protein</fullName>
    </submittedName>
</protein>
<accession>A0ABD0L491</accession>